<dbReference type="OrthoDB" id="7064118at2"/>
<proteinExistence type="predicted"/>
<organism evidence="1 2">
    <name type="scientific">Proteus vulgaris</name>
    <dbReference type="NCBI Taxonomy" id="585"/>
    <lineage>
        <taxon>Bacteria</taxon>
        <taxon>Pseudomonadati</taxon>
        <taxon>Pseudomonadota</taxon>
        <taxon>Gammaproteobacteria</taxon>
        <taxon>Enterobacterales</taxon>
        <taxon>Morganellaceae</taxon>
        <taxon>Proteus</taxon>
    </lineage>
</organism>
<evidence type="ECO:0000313" key="2">
    <source>
        <dbReference type="Proteomes" id="UP000254331"/>
    </source>
</evidence>
<dbReference type="EMBL" id="UGTW01000001">
    <property type="protein sequence ID" value="SUC15465.1"/>
    <property type="molecule type" value="Genomic_DNA"/>
</dbReference>
<name>A0A379F761_PROVU</name>
<dbReference type="GeneID" id="93395612"/>
<reference evidence="1 2" key="1">
    <citation type="submission" date="2018-06" db="EMBL/GenBank/DDBJ databases">
        <authorList>
            <consortium name="Pathogen Informatics"/>
            <person name="Doyle S."/>
        </authorList>
    </citation>
    <scope>NUCLEOTIDE SEQUENCE [LARGE SCALE GENOMIC DNA]</scope>
    <source>
        <strain evidence="1 2">NCTC10376</strain>
    </source>
</reference>
<gene>
    <name evidence="1" type="ORF">NCTC10376_01309</name>
</gene>
<protein>
    <submittedName>
        <fullName evidence="1">Uncharacterized protein</fullName>
    </submittedName>
</protein>
<sequence>MNKEIVSVITGDIIDSKNIPIQSYDLMLYTLEQTVQLLSAQLPIKYDRYRGDSFQIVCLQATDAIKVAIVIQLALKTSNIEISARQSIGIGKIDSLRNDVRTSIGEAFILSGEGLDKMKNEILTISASSSDFQQNITLVTKYLNIQLKEITRSQAQVLLKYMVNKDKSHYAIADELKKSRSNITRLLNASHYQLIDEYIQYFNYLINKAY</sequence>
<accession>A0A379F761</accession>
<dbReference type="Proteomes" id="UP000254331">
    <property type="component" value="Unassembled WGS sequence"/>
</dbReference>
<dbReference type="AlphaFoldDB" id="A0A379F761"/>
<evidence type="ECO:0000313" key="1">
    <source>
        <dbReference type="EMBL" id="SUC15465.1"/>
    </source>
</evidence>
<dbReference type="RefSeq" id="WP_052038408.1">
    <property type="nucleotide sequence ID" value="NZ_CABMNT010000002.1"/>
</dbReference>